<dbReference type="SUPFAM" id="SSF46785">
    <property type="entry name" value="Winged helix' DNA-binding domain"/>
    <property type="match status" value="1"/>
</dbReference>
<gene>
    <name evidence="5" type="ordered locus">Meso_4518</name>
</gene>
<dbReference type="InterPro" id="IPR008920">
    <property type="entry name" value="TF_FadR/GntR_C"/>
</dbReference>
<dbReference type="SMART" id="SM00345">
    <property type="entry name" value="HTH_GNTR"/>
    <property type="match status" value="1"/>
</dbReference>
<dbReference type="KEGG" id="mes:Meso_4518"/>
<reference evidence="5" key="1">
    <citation type="submission" date="2006-06" db="EMBL/GenBank/DDBJ databases">
        <title>Complete sequence of Plasmid 2 of Chelativorans sp. BNC1.</title>
        <authorList>
            <consortium name="US DOE Joint Genome Institute"/>
            <person name="Copeland A."/>
            <person name="Lucas S."/>
            <person name="Lapidus A."/>
            <person name="Barry K."/>
            <person name="Detter J.C."/>
            <person name="Glavina del Rio T."/>
            <person name="Hammon N."/>
            <person name="Israni S."/>
            <person name="Dalin E."/>
            <person name="Tice H."/>
            <person name="Pitluck S."/>
            <person name="Chertkov O."/>
            <person name="Brettin T."/>
            <person name="Bruce D."/>
            <person name="Han C."/>
            <person name="Tapia R."/>
            <person name="Gilna P."/>
            <person name="Schmutz J."/>
            <person name="Larimer F."/>
            <person name="Land M."/>
            <person name="Hauser L."/>
            <person name="Kyrpides N."/>
            <person name="Mikhailova N."/>
            <person name="Richardson P."/>
        </authorList>
    </citation>
    <scope>NUCLEOTIDE SEQUENCE</scope>
    <source>
        <strain evidence="5">BNC1</strain>
        <plasmid evidence="5">2</plasmid>
    </source>
</reference>
<dbReference type="eggNOG" id="COG2186">
    <property type="taxonomic scope" value="Bacteria"/>
</dbReference>
<organism evidence="5">
    <name type="scientific">Chelativorans sp. (strain BNC1)</name>
    <dbReference type="NCBI Taxonomy" id="266779"/>
    <lineage>
        <taxon>Bacteria</taxon>
        <taxon>Pseudomonadati</taxon>
        <taxon>Pseudomonadota</taxon>
        <taxon>Alphaproteobacteria</taxon>
        <taxon>Hyphomicrobiales</taxon>
        <taxon>Phyllobacteriaceae</taxon>
        <taxon>Chelativorans</taxon>
    </lineage>
</organism>
<dbReference type="PANTHER" id="PTHR43537">
    <property type="entry name" value="TRANSCRIPTIONAL REGULATOR, GNTR FAMILY"/>
    <property type="match status" value="1"/>
</dbReference>
<evidence type="ECO:0000256" key="3">
    <source>
        <dbReference type="ARBA" id="ARBA00023163"/>
    </source>
</evidence>
<evidence type="ECO:0000256" key="2">
    <source>
        <dbReference type="ARBA" id="ARBA00023125"/>
    </source>
</evidence>
<dbReference type="GO" id="GO:0003700">
    <property type="term" value="F:DNA-binding transcription factor activity"/>
    <property type="evidence" value="ECO:0007669"/>
    <property type="project" value="InterPro"/>
</dbReference>
<dbReference type="PANTHER" id="PTHR43537:SF5">
    <property type="entry name" value="UXU OPERON TRANSCRIPTIONAL REGULATOR"/>
    <property type="match status" value="1"/>
</dbReference>
<evidence type="ECO:0000259" key="4">
    <source>
        <dbReference type="PROSITE" id="PS50949"/>
    </source>
</evidence>
<dbReference type="InterPro" id="IPR036390">
    <property type="entry name" value="WH_DNA-bd_sf"/>
</dbReference>
<keyword evidence="3" id="KW-0804">Transcription</keyword>
<dbReference type="Pfam" id="PF07729">
    <property type="entry name" value="FCD"/>
    <property type="match status" value="1"/>
</dbReference>
<dbReference type="InterPro" id="IPR036388">
    <property type="entry name" value="WH-like_DNA-bd_sf"/>
</dbReference>
<dbReference type="PROSITE" id="PS50949">
    <property type="entry name" value="HTH_GNTR"/>
    <property type="match status" value="1"/>
</dbReference>
<dbReference type="GO" id="GO:0003677">
    <property type="term" value="F:DNA binding"/>
    <property type="evidence" value="ECO:0007669"/>
    <property type="project" value="UniProtKB-KW"/>
</dbReference>
<evidence type="ECO:0000256" key="1">
    <source>
        <dbReference type="ARBA" id="ARBA00023015"/>
    </source>
</evidence>
<protein>
    <submittedName>
        <fullName evidence="5">Transcriptional regulator, GntR family</fullName>
    </submittedName>
</protein>
<geneLocation type="plasmid" evidence="5">
    <name>2</name>
</geneLocation>
<dbReference type="PRINTS" id="PR00035">
    <property type="entry name" value="HTHGNTR"/>
</dbReference>
<feature type="domain" description="HTH gntR-type" evidence="4">
    <location>
        <begin position="12"/>
        <end position="80"/>
    </location>
</feature>
<accession>Q11AN1</accession>
<evidence type="ECO:0000313" key="5">
    <source>
        <dbReference type="EMBL" id="ABG65544.1"/>
    </source>
</evidence>
<keyword evidence="5" id="KW-0614">Plasmid</keyword>
<dbReference type="Gene3D" id="1.20.120.530">
    <property type="entry name" value="GntR ligand-binding domain-like"/>
    <property type="match status" value="1"/>
</dbReference>
<sequence>MDTKYGMPARRTRLSHAVTEELQRQISTGALAPGAKLPTEQQMVIQFGVSRTVVREAVSALWANGLVEARQGSGVFVTGSKPHKSPGIFSEDMASLASALELFEVRMPLEIEAAGIAAMRRSVAQELAIQSALDHFKTSIINNQPPLEADLEFHMAIAEATNNHFYADALIFLARRTIARPHTSDKDYLAAVSAEHSRIASAISDQNPELAREEMRRHLAGSIKRYRVATLKNL</sequence>
<dbReference type="Gene3D" id="1.10.10.10">
    <property type="entry name" value="Winged helix-like DNA-binding domain superfamily/Winged helix DNA-binding domain"/>
    <property type="match status" value="1"/>
</dbReference>
<dbReference type="OrthoDB" id="9809707at2"/>
<dbReference type="InterPro" id="IPR000524">
    <property type="entry name" value="Tscrpt_reg_HTH_GntR"/>
</dbReference>
<dbReference type="AlphaFoldDB" id="Q11AN1"/>
<dbReference type="CDD" id="cd07377">
    <property type="entry name" value="WHTH_GntR"/>
    <property type="match status" value="1"/>
</dbReference>
<dbReference type="HOGENOM" id="CLU_017584_9_1_5"/>
<proteinExistence type="predicted"/>
<name>Q11AN1_CHESB</name>
<dbReference type="SUPFAM" id="SSF48008">
    <property type="entry name" value="GntR ligand-binding domain-like"/>
    <property type="match status" value="1"/>
</dbReference>
<dbReference type="Pfam" id="PF00392">
    <property type="entry name" value="GntR"/>
    <property type="match status" value="1"/>
</dbReference>
<dbReference type="EMBL" id="CP000391">
    <property type="protein sequence ID" value="ABG65544.1"/>
    <property type="molecule type" value="Genomic_DNA"/>
</dbReference>
<dbReference type="InterPro" id="IPR011711">
    <property type="entry name" value="GntR_C"/>
</dbReference>
<keyword evidence="1" id="KW-0805">Transcription regulation</keyword>
<dbReference type="SMART" id="SM00895">
    <property type="entry name" value="FCD"/>
    <property type="match status" value="1"/>
</dbReference>
<keyword evidence="2" id="KW-0238">DNA-binding</keyword>